<organism evidence="1 2">
    <name type="scientific">Hypoxylon rubiginosum</name>
    <dbReference type="NCBI Taxonomy" id="110542"/>
    <lineage>
        <taxon>Eukaryota</taxon>
        <taxon>Fungi</taxon>
        <taxon>Dikarya</taxon>
        <taxon>Ascomycota</taxon>
        <taxon>Pezizomycotina</taxon>
        <taxon>Sordariomycetes</taxon>
        <taxon>Xylariomycetidae</taxon>
        <taxon>Xylariales</taxon>
        <taxon>Hypoxylaceae</taxon>
        <taxon>Hypoxylon</taxon>
    </lineage>
</organism>
<evidence type="ECO:0000313" key="1">
    <source>
        <dbReference type="EMBL" id="KAI6084226.1"/>
    </source>
</evidence>
<proteinExistence type="predicted"/>
<comment type="caution">
    <text evidence="1">The sequence shown here is derived from an EMBL/GenBank/DDBJ whole genome shotgun (WGS) entry which is preliminary data.</text>
</comment>
<evidence type="ECO:0000313" key="2">
    <source>
        <dbReference type="Proteomes" id="UP001497680"/>
    </source>
</evidence>
<reference evidence="1 2" key="1">
    <citation type="journal article" date="2022" name="New Phytol.">
        <title>Ecological generalism drives hyperdiversity of secondary metabolite gene clusters in xylarialean endophytes.</title>
        <authorList>
            <person name="Franco M.E.E."/>
            <person name="Wisecaver J.H."/>
            <person name="Arnold A.E."/>
            <person name="Ju Y.M."/>
            <person name="Slot J.C."/>
            <person name="Ahrendt S."/>
            <person name="Moore L.P."/>
            <person name="Eastman K.E."/>
            <person name="Scott K."/>
            <person name="Konkel Z."/>
            <person name="Mondo S.J."/>
            <person name="Kuo A."/>
            <person name="Hayes R.D."/>
            <person name="Haridas S."/>
            <person name="Andreopoulos B."/>
            <person name="Riley R."/>
            <person name="LaButti K."/>
            <person name="Pangilinan J."/>
            <person name="Lipzen A."/>
            <person name="Amirebrahimi M."/>
            <person name="Yan J."/>
            <person name="Adam C."/>
            <person name="Keymanesh K."/>
            <person name="Ng V."/>
            <person name="Louie K."/>
            <person name="Northen T."/>
            <person name="Drula E."/>
            <person name="Henrissat B."/>
            <person name="Hsieh H.M."/>
            <person name="Youens-Clark K."/>
            <person name="Lutzoni F."/>
            <person name="Miadlikowska J."/>
            <person name="Eastwood D.C."/>
            <person name="Hamelin R.C."/>
            <person name="Grigoriev I.V."/>
            <person name="U'Ren J.M."/>
        </authorList>
    </citation>
    <scope>NUCLEOTIDE SEQUENCE [LARGE SCALE GENOMIC DNA]</scope>
    <source>
        <strain evidence="1 2">ER1909</strain>
    </source>
</reference>
<protein>
    <submittedName>
        <fullName evidence="1">Uncharacterized protein</fullName>
    </submittedName>
</protein>
<keyword evidence="2" id="KW-1185">Reference proteome</keyword>
<sequence length="115" mass="12777">MSGGGGYYKYRCKYFYTHNCPNWVYVNNSPCPNCCAEGRDTDEAVSEAPSWGNSHEIYVPRVLGDGSYKYELMAIEYTDESGNQWIVRQKVEQTQVPAVSTTSATPGAPIPATSY</sequence>
<dbReference type="Proteomes" id="UP001497680">
    <property type="component" value="Unassembled WGS sequence"/>
</dbReference>
<dbReference type="EMBL" id="MU394340">
    <property type="protein sequence ID" value="KAI6084226.1"/>
    <property type="molecule type" value="Genomic_DNA"/>
</dbReference>
<gene>
    <name evidence="1" type="ORF">F4821DRAFT_177088</name>
</gene>
<name>A0ACC0CUQ1_9PEZI</name>
<accession>A0ACC0CUQ1</accession>